<reference evidence="4 5" key="1">
    <citation type="journal article" date="2021" name="J. Hered.">
        <title>A chromosome-level genome assembly of the parasitoid wasp, Cotesia glomerata (Hymenoptera: Braconidae).</title>
        <authorList>
            <person name="Pinto B.J."/>
            <person name="Weis J.J."/>
            <person name="Gamble T."/>
            <person name="Ode P.J."/>
            <person name="Paul R."/>
            <person name="Zaspel J.M."/>
        </authorList>
    </citation>
    <scope>NUCLEOTIDE SEQUENCE [LARGE SCALE GENOMIC DNA]</scope>
    <source>
        <strain evidence="4">CgM1</strain>
    </source>
</reference>
<dbReference type="GO" id="GO:0035197">
    <property type="term" value="F:siRNA binding"/>
    <property type="evidence" value="ECO:0007669"/>
    <property type="project" value="TreeGrafter"/>
</dbReference>
<dbReference type="PANTHER" id="PTHR46205:SF3">
    <property type="entry name" value="LOQUACIOUS, ISOFORM B"/>
    <property type="match status" value="1"/>
</dbReference>
<dbReference type="InterPro" id="IPR051247">
    <property type="entry name" value="RLC_Component"/>
</dbReference>
<keyword evidence="1 2" id="KW-0694">RNA-binding</keyword>
<dbReference type="SUPFAM" id="SSF54768">
    <property type="entry name" value="dsRNA-binding domain-like"/>
    <property type="match status" value="2"/>
</dbReference>
<dbReference type="PANTHER" id="PTHR46205">
    <property type="entry name" value="LOQUACIOUS, ISOFORM B"/>
    <property type="match status" value="1"/>
</dbReference>
<dbReference type="GO" id="GO:0005634">
    <property type="term" value="C:nucleus"/>
    <property type="evidence" value="ECO:0007669"/>
    <property type="project" value="TreeGrafter"/>
</dbReference>
<sequence length="365" mass="41625">MLISNFFEKKFLFVKMSRNPISVLQEFLQKNCYALPKYDVITTSSANCSFTYRVVCEIRSQSFSATGESKSKQTAKFNAAENLIMLLKSKNFNIFYELENIEPSDNDSPSSILNGVNFIGKLQEQCLKHRYVMPCYSEGVYSQGHSDFKITCTVGTYRVEGTSNGKKKQAKYACAKKMLEDLENMSEAQKLQYQIRDNTVQCVTKSSKDEMNTTTCTSKELSIDSPEKTSYVIKKALTLFPKLSKAHTLSVDSAKIKLSTYHTYFKSSLDNSQLTKFFEFYQTLNLHQIQNDISKLSSALHEICTILKINKQESVVKTVDDTNYGVVITLTTNPEFSDVAVADNYPEARLNVHYRMIRTIFYLLI</sequence>
<dbReference type="EMBL" id="JAHXZJ010001119">
    <property type="protein sequence ID" value="KAH0554224.1"/>
    <property type="molecule type" value="Genomic_DNA"/>
</dbReference>
<dbReference type="Proteomes" id="UP000826195">
    <property type="component" value="Unassembled WGS sequence"/>
</dbReference>
<evidence type="ECO:0000313" key="5">
    <source>
        <dbReference type="Proteomes" id="UP000826195"/>
    </source>
</evidence>
<dbReference type="GO" id="GO:0030422">
    <property type="term" value="P:siRNA processing"/>
    <property type="evidence" value="ECO:0007669"/>
    <property type="project" value="TreeGrafter"/>
</dbReference>
<dbReference type="GO" id="GO:0070920">
    <property type="term" value="P:regulation of regulatory ncRNA processing"/>
    <property type="evidence" value="ECO:0007669"/>
    <property type="project" value="TreeGrafter"/>
</dbReference>
<dbReference type="Pfam" id="PF00035">
    <property type="entry name" value="dsrm"/>
    <property type="match status" value="2"/>
</dbReference>
<accession>A0AAV7IPQ2</accession>
<evidence type="ECO:0000256" key="2">
    <source>
        <dbReference type="PROSITE-ProRule" id="PRU00266"/>
    </source>
</evidence>
<dbReference type="InterPro" id="IPR014720">
    <property type="entry name" value="dsRBD_dom"/>
</dbReference>
<keyword evidence="5" id="KW-1185">Reference proteome</keyword>
<dbReference type="GO" id="GO:0003725">
    <property type="term" value="F:double-stranded RNA binding"/>
    <property type="evidence" value="ECO:0007669"/>
    <property type="project" value="TreeGrafter"/>
</dbReference>
<protein>
    <recommendedName>
        <fullName evidence="3">DRBM domain-containing protein</fullName>
    </recommendedName>
</protein>
<proteinExistence type="predicted"/>
<evidence type="ECO:0000256" key="1">
    <source>
        <dbReference type="ARBA" id="ARBA00022884"/>
    </source>
</evidence>
<feature type="domain" description="DRBM" evidence="3">
    <location>
        <begin position="19"/>
        <end position="89"/>
    </location>
</feature>
<evidence type="ECO:0000313" key="4">
    <source>
        <dbReference type="EMBL" id="KAH0554224.1"/>
    </source>
</evidence>
<dbReference type="Gene3D" id="3.30.160.20">
    <property type="match status" value="2"/>
</dbReference>
<dbReference type="SMART" id="SM00358">
    <property type="entry name" value="DSRM"/>
    <property type="match status" value="2"/>
</dbReference>
<dbReference type="GO" id="GO:0005737">
    <property type="term" value="C:cytoplasm"/>
    <property type="evidence" value="ECO:0007669"/>
    <property type="project" value="TreeGrafter"/>
</dbReference>
<name>A0AAV7IPQ2_COTGL</name>
<dbReference type="GO" id="GO:0016442">
    <property type="term" value="C:RISC complex"/>
    <property type="evidence" value="ECO:0007669"/>
    <property type="project" value="TreeGrafter"/>
</dbReference>
<dbReference type="AlphaFoldDB" id="A0AAV7IPQ2"/>
<dbReference type="CDD" id="cd00048">
    <property type="entry name" value="DSRM_SF"/>
    <property type="match status" value="1"/>
</dbReference>
<dbReference type="GO" id="GO:0070578">
    <property type="term" value="C:RISC-loading complex"/>
    <property type="evidence" value="ECO:0007669"/>
    <property type="project" value="TreeGrafter"/>
</dbReference>
<evidence type="ECO:0000259" key="3">
    <source>
        <dbReference type="PROSITE" id="PS50137"/>
    </source>
</evidence>
<dbReference type="PROSITE" id="PS50137">
    <property type="entry name" value="DS_RBD"/>
    <property type="match status" value="1"/>
</dbReference>
<comment type="caution">
    <text evidence="4">The sequence shown here is derived from an EMBL/GenBank/DDBJ whole genome shotgun (WGS) entry which is preliminary data.</text>
</comment>
<gene>
    <name evidence="4" type="ORF">KQX54_008621</name>
</gene>
<organism evidence="4 5">
    <name type="scientific">Cotesia glomerata</name>
    <name type="common">Lepidopteran parasitic wasp</name>
    <name type="synonym">Apanteles glomeratus</name>
    <dbReference type="NCBI Taxonomy" id="32391"/>
    <lineage>
        <taxon>Eukaryota</taxon>
        <taxon>Metazoa</taxon>
        <taxon>Ecdysozoa</taxon>
        <taxon>Arthropoda</taxon>
        <taxon>Hexapoda</taxon>
        <taxon>Insecta</taxon>
        <taxon>Pterygota</taxon>
        <taxon>Neoptera</taxon>
        <taxon>Endopterygota</taxon>
        <taxon>Hymenoptera</taxon>
        <taxon>Apocrita</taxon>
        <taxon>Ichneumonoidea</taxon>
        <taxon>Braconidae</taxon>
        <taxon>Microgastrinae</taxon>
        <taxon>Cotesia</taxon>
    </lineage>
</organism>